<gene>
    <name evidence="1" type="ORF">EIZ48_27370</name>
</gene>
<dbReference type="InterPro" id="IPR021334">
    <property type="entry name" value="DUF2947"/>
</dbReference>
<proteinExistence type="predicted"/>
<dbReference type="Proteomes" id="UP000738517">
    <property type="component" value="Unassembled WGS sequence"/>
</dbReference>
<protein>
    <submittedName>
        <fullName evidence="1">DUF2947 family protein</fullName>
    </submittedName>
</protein>
<dbReference type="Pfam" id="PF11163">
    <property type="entry name" value="DUF2947"/>
    <property type="match status" value="1"/>
</dbReference>
<name>A0ABW9YR55_9GAMM</name>
<evidence type="ECO:0000313" key="1">
    <source>
        <dbReference type="EMBL" id="NBI56219.1"/>
    </source>
</evidence>
<comment type="caution">
    <text evidence="1">The sequence shown here is derived from an EMBL/GenBank/DDBJ whole genome shotgun (WGS) entry which is preliminary data.</text>
</comment>
<keyword evidence="2" id="KW-1185">Reference proteome</keyword>
<accession>A0ABW9YR55</accession>
<reference evidence="1 2" key="1">
    <citation type="journal article" date="2017" name="Int. J. Syst. Evol. Microbiol.">
        <title>Photobacterium alginatilyticum sp. nov., a marine bacterium isolated from bottom seawater.</title>
        <authorList>
            <person name="Wang X."/>
            <person name="Wang Y."/>
            <person name="Yang X."/>
            <person name="Sun H."/>
            <person name="Li B."/>
            <person name="Zhang X.H."/>
        </authorList>
    </citation>
    <scope>NUCLEOTIDE SEQUENCE [LARGE SCALE GENOMIC DNA]</scope>
    <source>
        <strain evidence="1 2">P03D4</strain>
    </source>
</reference>
<dbReference type="EMBL" id="RSEJ01000054">
    <property type="protein sequence ID" value="NBI56219.1"/>
    <property type="molecule type" value="Genomic_DNA"/>
</dbReference>
<evidence type="ECO:0000313" key="2">
    <source>
        <dbReference type="Proteomes" id="UP000738517"/>
    </source>
</evidence>
<sequence length="68" mass="7602">MLSTLGIPNESVLYVFWKQEIGIGTTWNVFCQNWANFLYEDEGVILVIPGSDISVILSNGSAWYGTRS</sequence>
<organism evidence="1 2">
    <name type="scientific">Photobacterium alginatilyticum</name>
    <dbReference type="NCBI Taxonomy" id="1775171"/>
    <lineage>
        <taxon>Bacteria</taxon>
        <taxon>Pseudomonadati</taxon>
        <taxon>Pseudomonadota</taxon>
        <taxon>Gammaproteobacteria</taxon>
        <taxon>Vibrionales</taxon>
        <taxon>Vibrionaceae</taxon>
        <taxon>Photobacterium</taxon>
    </lineage>
</organism>